<feature type="transmembrane region" description="Helical" evidence="8">
    <location>
        <begin position="393"/>
        <end position="410"/>
    </location>
</feature>
<feature type="transmembrane region" description="Helical" evidence="8">
    <location>
        <begin position="156"/>
        <end position="174"/>
    </location>
</feature>
<keyword evidence="2" id="KW-1003">Cell membrane</keyword>
<dbReference type="InterPro" id="IPR018480">
    <property type="entry name" value="PNAcMuramoyl-5peptid_Trfase_CS"/>
</dbReference>
<organism evidence="9 10">
    <name type="scientific">Thiobaca trueperi</name>
    <dbReference type="NCBI Taxonomy" id="127458"/>
    <lineage>
        <taxon>Bacteria</taxon>
        <taxon>Pseudomonadati</taxon>
        <taxon>Pseudomonadota</taxon>
        <taxon>Gammaproteobacteria</taxon>
        <taxon>Chromatiales</taxon>
        <taxon>Chromatiaceae</taxon>
        <taxon>Thiobaca</taxon>
    </lineage>
</organism>
<dbReference type="InterPro" id="IPR000715">
    <property type="entry name" value="Glycosyl_transferase_4"/>
</dbReference>
<evidence type="ECO:0000313" key="10">
    <source>
        <dbReference type="Proteomes" id="UP000295717"/>
    </source>
</evidence>
<feature type="transmembrane region" description="Helical" evidence="8">
    <location>
        <begin position="447"/>
        <end position="466"/>
    </location>
</feature>
<keyword evidence="7" id="KW-0479">Metal-binding</keyword>
<dbReference type="CDD" id="cd06853">
    <property type="entry name" value="GT_WecA_like"/>
    <property type="match status" value="1"/>
</dbReference>
<keyword evidence="4 8" id="KW-0812">Transmembrane</keyword>
<evidence type="ECO:0000256" key="5">
    <source>
        <dbReference type="ARBA" id="ARBA00022989"/>
    </source>
</evidence>
<keyword evidence="6 8" id="KW-0472">Membrane</keyword>
<gene>
    <name evidence="9" type="ORF">EDC35_104362</name>
</gene>
<feature type="transmembrane region" description="Helical" evidence="8">
    <location>
        <begin position="310"/>
        <end position="331"/>
    </location>
</feature>
<evidence type="ECO:0000313" key="9">
    <source>
        <dbReference type="EMBL" id="TCT21503.1"/>
    </source>
</evidence>
<proteinExistence type="predicted"/>
<evidence type="ECO:0000256" key="8">
    <source>
        <dbReference type="SAM" id="Phobius"/>
    </source>
</evidence>
<evidence type="ECO:0000256" key="2">
    <source>
        <dbReference type="ARBA" id="ARBA00022475"/>
    </source>
</evidence>
<keyword evidence="7" id="KW-0460">Magnesium</keyword>
<feature type="transmembrane region" description="Helical" evidence="8">
    <location>
        <begin position="126"/>
        <end position="144"/>
    </location>
</feature>
<keyword evidence="5 8" id="KW-1133">Transmembrane helix</keyword>
<feature type="transmembrane region" description="Helical" evidence="8">
    <location>
        <begin position="45"/>
        <end position="65"/>
    </location>
</feature>
<dbReference type="GO" id="GO:0009103">
    <property type="term" value="P:lipopolysaccharide biosynthetic process"/>
    <property type="evidence" value="ECO:0007669"/>
    <property type="project" value="TreeGrafter"/>
</dbReference>
<comment type="caution">
    <text evidence="9">The sequence shown here is derived from an EMBL/GenBank/DDBJ whole genome shotgun (WGS) entry which is preliminary data.</text>
</comment>
<name>A0A4R3N357_9GAMM</name>
<feature type="binding site" evidence="7">
    <location>
        <position position="209"/>
    </location>
    <ligand>
        <name>Mg(2+)</name>
        <dbReference type="ChEBI" id="CHEBI:18420"/>
    </ligand>
</feature>
<dbReference type="GO" id="GO:0005886">
    <property type="term" value="C:plasma membrane"/>
    <property type="evidence" value="ECO:0007669"/>
    <property type="project" value="UniProtKB-SubCell"/>
</dbReference>
<dbReference type="EMBL" id="SMAO01000004">
    <property type="protein sequence ID" value="TCT21503.1"/>
    <property type="molecule type" value="Genomic_DNA"/>
</dbReference>
<protein>
    <submittedName>
        <fullName evidence="9">UDP-GlcNAc:undecaprenyl-phosphate GlcNAc-1-phosphate transferase</fullName>
    </submittedName>
</protein>
<feature type="transmembrane region" description="Helical" evidence="8">
    <location>
        <begin position="276"/>
        <end position="304"/>
    </location>
</feature>
<dbReference type="GO" id="GO:0071555">
    <property type="term" value="P:cell wall organization"/>
    <property type="evidence" value="ECO:0007669"/>
    <property type="project" value="TreeGrafter"/>
</dbReference>
<evidence type="ECO:0000256" key="6">
    <source>
        <dbReference type="ARBA" id="ARBA00023136"/>
    </source>
</evidence>
<feature type="transmembrane region" description="Helical" evidence="8">
    <location>
        <begin position="99"/>
        <end position="120"/>
    </location>
</feature>
<dbReference type="PANTHER" id="PTHR22926">
    <property type="entry name" value="PHOSPHO-N-ACETYLMURAMOYL-PENTAPEPTIDE-TRANSFERASE"/>
    <property type="match status" value="1"/>
</dbReference>
<dbReference type="AlphaFoldDB" id="A0A4R3N357"/>
<dbReference type="PROSITE" id="PS01348">
    <property type="entry name" value="MRAY_2"/>
    <property type="match status" value="1"/>
</dbReference>
<keyword evidence="3 9" id="KW-0808">Transferase</keyword>
<dbReference type="GO" id="GO:0046872">
    <property type="term" value="F:metal ion binding"/>
    <property type="evidence" value="ECO:0007669"/>
    <property type="project" value="UniProtKB-KW"/>
</dbReference>
<feature type="transmembrane region" description="Helical" evidence="8">
    <location>
        <begin position="233"/>
        <end position="255"/>
    </location>
</feature>
<comment type="cofactor">
    <cofactor evidence="7">
        <name>Mg(2+)</name>
        <dbReference type="ChEBI" id="CHEBI:18420"/>
    </cofactor>
</comment>
<feature type="transmembrane region" description="Helical" evidence="8">
    <location>
        <begin position="422"/>
        <end position="441"/>
    </location>
</feature>
<feature type="transmembrane region" description="Helical" evidence="8">
    <location>
        <begin position="473"/>
        <end position="489"/>
    </location>
</feature>
<dbReference type="RefSeq" id="WP_165903397.1">
    <property type="nucleotide sequence ID" value="NZ_SMAO01000004.1"/>
</dbReference>
<feature type="transmembrane region" description="Helical" evidence="8">
    <location>
        <begin position="368"/>
        <end position="387"/>
    </location>
</feature>
<feature type="transmembrane region" description="Helical" evidence="8">
    <location>
        <begin position="210"/>
        <end position="227"/>
    </location>
</feature>
<feature type="transmembrane region" description="Helical" evidence="8">
    <location>
        <begin position="495"/>
        <end position="515"/>
    </location>
</feature>
<evidence type="ECO:0000256" key="7">
    <source>
        <dbReference type="PIRSR" id="PIRSR600715-1"/>
    </source>
</evidence>
<dbReference type="PANTHER" id="PTHR22926:SF3">
    <property type="entry name" value="UNDECAPRENYL-PHOSPHATE ALPHA-N-ACETYLGLUCOSAMINYL 1-PHOSPHATE TRANSFERASE"/>
    <property type="match status" value="1"/>
</dbReference>
<evidence type="ECO:0000256" key="4">
    <source>
        <dbReference type="ARBA" id="ARBA00022692"/>
    </source>
</evidence>
<keyword evidence="10" id="KW-1185">Reference proteome</keyword>
<dbReference type="GO" id="GO:0044038">
    <property type="term" value="P:cell wall macromolecule biosynthetic process"/>
    <property type="evidence" value="ECO:0007669"/>
    <property type="project" value="TreeGrafter"/>
</dbReference>
<feature type="transmembrane region" description="Helical" evidence="8">
    <location>
        <begin position="6"/>
        <end position="25"/>
    </location>
</feature>
<accession>A0A4R3N357</accession>
<reference evidence="9 10" key="1">
    <citation type="submission" date="2019-03" db="EMBL/GenBank/DDBJ databases">
        <title>Genomic Encyclopedia of Type Strains, Phase IV (KMG-IV): sequencing the most valuable type-strain genomes for metagenomic binning, comparative biology and taxonomic classification.</title>
        <authorList>
            <person name="Goeker M."/>
        </authorList>
    </citation>
    <scope>NUCLEOTIDE SEQUENCE [LARGE SCALE GENOMIC DNA]</scope>
    <source>
        <strain evidence="9 10">DSM 13587</strain>
    </source>
</reference>
<dbReference type="Pfam" id="PF00953">
    <property type="entry name" value="Glycos_transf_4"/>
    <property type="match status" value="1"/>
</dbReference>
<dbReference type="Proteomes" id="UP000295717">
    <property type="component" value="Unassembled WGS sequence"/>
</dbReference>
<evidence type="ECO:0000256" key="3">
    <source>
        <dbReference type="ARBA" id="ARBA00022679"/>
    </source>
</evidence>
<feature type="transmembrane region" description="Helical" evidence="8">
    <location>
        <begin position="180"/>
        <end position="198"/>
    </location>
</feature>
<sequence length="543" mass="58091">MQVVYVLLLALFISMVLVPPLSRLAGPLGLTDKPDDGRKIHTTRIPRVGGIAIVAGSVTPILLWVPMGPDLRAFMMAVGVLFVFGVLDDRFNLDYRLKLLGQALAALIVTLGGGILIQTIPFLGDNSLSALFAVPLTVFVLVGLTNAVNLSDGLDGLAGGISLLALGGLSVLAWQGGNHPAFMVALAMMGATFGFLRFNTNPAQIFMGDTGSQFLGFGAGVLAIMVTQREDSAVGRLVPLLILGLPVLDTLTVMVRRIVEGRSPFAADRSHLHHRLLNAGLSQPQAVTLIYAAQSLLILLAWLLRYSADAVVLGVYLLFAAAVLFGLCRLVRYRQGHAWRHPAAGSGPPALDSEPLWRPSQLLRGTPFVLLSLAVPATLFLGALVVGSVSRDIGSLAGILLVPVLLAPWLKPRLRSYLDRLTLYVVAVVVVYLVTGTPGLAEWSHAILALFAAIGVLTAIWVRFAWINFQVTSLDLLILLIALVVPSLADPWFKQLGMVAVQSIILFYAIEVLMAERNDAWGPLRLGVIAALVVLTCKGLWCV</sequence>
<evidence type="ECO:0000256" key="1">
    <source>
        <dbReference type="ARBA" id="ARBA00004651"/>
    </source>
</evidence>
<dbReference type="GO" id="GO:0016780">
    <property type="term" value="F:phosphotransferase activity, for other substituted phosphate groups"/>
    <property type="evidence" value="ECO:0007669"/>
    <property type="project" value="InterPro"/>
</dbReference>
<feature type="transmembrane region" description="Helical" evidence="8">
    <location>
        <begin position="71"/>
        <end position="87"/>
    </location>
</feature>
<feature type="binding site" evidence="7">
    <location>
        <position position="149"/>
    </location>
    <ligand>
        <name>Mg(2+)</name>
        <dbReference type="ChEBI" id="CHEBI:18420"/>
    </ligand>
</feature>
<comment type="subcellular location">
    <subcellularLocation>
        <location evidence="1">Cell membrane</location>
        <topology evidence="1">Multi-pass membrane protein</topology>
    </subcellularLocation>
</comment>